<organism evidence="8 9">
    <name type="scientific">Salimicrobium halophilum</name>
    <dbReference type="NCBI Taxonomy" id="86666"/>
    <lineage>
        <taxon>Bacteria</taxon>
        <taxon>Bacillati</taxon>
        <taxon>Bacillota</taxon>
        <taxon>Bacilli</taxon>
        <taxon>Bacillales</taxon>
        <taxon>Bacillaceae</taxon>
        <taxon>Salimicrobium</taxon>
    </lineage>
</organism>
<dbReference type="PROSITE" id="PS00352">
    <property type="entry name" value="CSD_1"/>
    <property type="match status" value="1"/>
</dbReference>
<dbReference type="GO" id="GO:0005737">
    <property type="term" value="C:cytoplasm"/>
    <property type="evidence" value="ECO:0007669"/>
    <property type="project" value="UniProtKB-SubCell"/>
</dbReference>
<dbReference type="Pfam" id="PF00313">
    <property type="entry name" value="CSD"/>
    <property type="match status" value="1"/>
</dbReference>
<evidence type="ECO:0000313" key="8">
    <source>
        <dbReference type="EMBL" id="SDJ42270.1"/>
    </source>
</evidence>
<evidence type="ECO:0000256" key="2">
    <source>
        <dbReference type="ARBA" id="ARBA00022490"/>
    </source>
</evidence>
<dbReference type="SMART" id="SM00357">
    <property type="entry name" value="CSP"/>
    <property type="match status" value="1"/>
</dbReference>
<dbReference type="InterPro" id="IPR011129">
    <property type="entry name" value="CSD"/>
</dbReference>
<name>A0A1G8TNK3_9BACI</name>
<evidence type="ECO:0000313" key="9">
    <source>
        <dbReference type="Proteomes" id="UP000199225"/>
    </source>
</evidence>
<dbReference type="InterPro" id="IPR002059">
    <property type="entry name" value="CSP_DNA-bd"/>
</dbReference>
<dbReference type="PROSITE" id="PS51857">
    <property type="entry name" value="CSD_2"/>
    <property type="match status" value="1"/>
</dbReference>
<dbReference type="InterPro" id="IPR012340">
    <property type="entry name" value="NA-bd_OB-fold"/>
</dbReference>
<evidence type="ECO:0000256" key="6">
    <source>
        <dbReference type="RuleBase" id="RU000408"/>
    </source>
</evidence>
<dbReference type="OrthoDB" id="9805039at2"/>
<keyword evidence="4" id="KW-0010">Activator</keyword>
<dbReference type="GO" id="GO:0051252">
    <property type="term" value="P:regulation of RNA metabolic process"/>
    <property type="evidence" value="ECO:0007669"/>
    <property type="project" value="UniProtKB-ARBA"/>
</dbReference>
<dbReference type="FunFam" id="2.40.50.140:FF:000006">
    <property type="entry name" value="Cold shock protein CspC"/>
    <property type="match status" value="1"/>
</dbReference>
<dbReference type="InterPro" id="IPR012156">
    <property type="entry name" value="Cold_shock_CspA"/>
</dbReference>
<dbReference type="Gene3D" id="2.40.50.140">
    <property type="entry name" value="Nucleic acid-binding proteins"/>
    <property type="match status" value="1"/>
</dbReference>
<gene>
    <name evidence="8" type="ORF">SAMN04490247_1846</name>
</gene>
<comment type="subcellular location">
    <subcellularLocation>
        <location evidence="1 6">Cytoplasm</location>
    </subcellularLocation>
</comment>
<dbReference type="Gene3D" id="6.20.370.130">
    <property type="match status" value="1"/>
</dbReference>
<dbReference type="AlphaFoldDB" id="A0A1G8TNK3"/>
<dbReference type="GO" id="GO:0003677">
    <property type="term" value="F:DNA binding"/>
    <property type="evidence" value="ECO:0007669"/>
    <property type="project" value="UniProtKB-KW"/>
</dbReference>
<keyword evidence="8" id="KW-0238">DNA-binding</keyword>
<keyword evidence="9" id="KW-1185">Reference proteome</keyword>
<evidence type="ECO:0000256" key="1">
    <source>
        <dbReference type="ARBA" id="ARBA00004496"/>
    </source>
</evidence>
<evidence type="ECO:0000256" key="3">
    <source>
        <dbReference type="ARBA" id="ARBA00023015"/>
    </source>
</evidence>
<dbReference type="PIRSF" id="PIRSF002599">
    <property type="entry name" value="Cold_shock_A"/>
    <property type="match status" value="1"/>
</dbReference>
<dbReference type="STRING" id="86666.SAMN04490247_1846"/>
<feature type="domain" description="CSD" evidence="7">
    <location>
        <begin position="1"/>
        <end position="66"/>
    </location>
</feature>
<accession>A0A1G8TNK3</accession>
<dbReference type="EMBL" id="FNEV01000005">
    <property type="protein sequence ID" value="SDJ42270.1"/>
    <property type="molecule type" value="Genomic_DNA"/>
</dbReference>
<reference evidence="9" key="1">
    <citation type="submission" date="2016-10" db="EMBL/GenBank/DDBJ databases">
        <authorList>
            <person name="Varghese N."/>
            <person name="Submissions S."/>
        </authorList>
    </citation>
    <scope>NUCLEOTIDE SEQUENCE [LARGE SCALE GENOMIC DNA]</scope>
    <source>
        <strain evidence="9">DSM 4771</strain>
    </source>
</reference>
<dbReference type="InterPro" id="IPR050181">
    <property type="entry name" value="Cold_shock_domain"/>
</dbReference>
<dbReference type="RefSeq" id="WP_093193575.1">
    <property type="nucleotide sequence ID" value="NZ_FNEV01000005.1"/>
</dbReference>
<sequence>MLKGRVKWFSDDRGFGFIESDDQDEDIFVHFSAINEDGYKTLKQGETVTFEIEEGRRGLQASNVQK</sequence>
<dbReference type="PRINTS" id="PR00050">
    <property type="entry name" value="COLDSHOCK"/>
</dbReference>
<evidence type="ECO:0000256" key="5">
    <source>
        <dbReference type="ARBA" id="ARBA00023163"/>
    </source>
</evidence>
<evidence type="ECO:0000256" key="4">
    <source>
        <dbReference type="ARBA" id="ARBA00023159"/>
    </source>
</evidence>
<dbReference type="CDD" id="cd04458">
    <property type="entry name" value="CSP_CDS"/>
    <property type="match status" value="1"/>
</dbReference>
<evidence type="ECO:0000259" key="7">
    <source>
        <dbReference type="PROSITE" id="PS51857"/>
    </source>
</evidence>
<keyword evidence="3" id="KW-0805">Transcription regulation</keyword>
<dbReference type="Proteomes" id="UP000199225">
    <property type="component" value="Unassembled WGS sequence"/>
</dbReference>
<keyword evidence="5" id="KW-0804">Transcription</keyword>
<protein>
    <submittedName>
        <fullName evidence="8">Cold-shock DNA-binding protein family</fullName>
    </submittedName>
</protein>
<dbReference type="SUPFAM" id="SSF50249">
    <property type="entry name" value="Nucleic acid-binding proteins"/>
    <property type="match status" value="1"/>
</dbReference>
<dbReference type="InterPro" id="IPR019844">
    <property type="entry name" value="CSD_CS"/>
</dbReference>
<dbReference type="PANTHER" id="PTHR11544">
    <property type="entry name" value="COLD SHOCK DOMAIN CONTAINING PROTEINS"/>
    <property type="match status" value="1"/>
</dbReference>
<proteinExistence type="predicted"/>
<dbReference type="GO" id="GO:0010468">
    <property type="term" value="P:regulation of gene expression"/>
    <property type="evidence" value="ECO:0007669"/>
    <property type="project" value="UniProtKB-ARBA"/>
</dbReference>
<keyword evidence="2" id="KW-0963">Cytoplasm</keyword>